<evidence type="ECO:0008006" key="4">
    <source>
        <dbReference type="Google" id="ProtNLM"/>
    </source>
</evidence>
<dbReference type="HOGENOM" id="CLU_2885939_0_0_1"/>
<reference evidence="3" key="1">
    <citation type="journal article" date="2014" name="Proc. Natl. Acad. Sci. U.S.A.">
        <title>Extensive sampling of basidiomycete genomes demonstrates inadequacy of the white-rot/brown-rot paradigm for wood decay fungi.</title>
        <authorList>
            <person name="Riley R."/>
            <person name="Salamov A.A."/>
            <person name="Brown D.W."/>
            <person name="Nagy L.G."/>
            <person name="Floudas D."/>
            <person name="Held B.W."/>
            <person name="Levasseur A."/>
            <person name="Lombard V."/>
            <person name="Morin E."/>
            <person name="Otillar R."/>
            <person name="Lindquist E.A."/>
            <person name="Sun H."/>
            <person name="LaButti K.M."/>
            <person name="Schmutz J."/>
            <person name="Jabbour D."/>
            <person name="Luo H."/>
            <person name="Baker S.E."/>
            <person name="Pisabarro A.G."/>
            <person name="Walton J.D."/>
            <person name="Blanchette R.A."/>
            <person name="Henrissat B."/>
            <person name="Martin F."/>
            <person name="Cullen D."/>
            <person name="Hibbett D.S."/>
            <person name="Grigoriev I.V."/>
        </authorList>
    </citation>
    <scope>NUCLEOTIDE SEQUENCE [LARGE SCALE GENOMIC DNA]</scope>
    <source>
        <strain evidence="3">CBS 339.88</strain>
    </source>
</reference>
<protein>
    <recommendedName>
        <fullName evidence="4">Transmembrane protein</fullName>
    </recommendedName>
</protein>
<dbReference type="EMBL" id="KL142400">
    <property type="protein sequence ID" value="KDR69762.1"/>
    <property type="molecule type" value="Genomic_DNA"/>
</dbReference>
<organism evidence="2 3">
    <name type="scientific">Galerina marginata (strain CBS 339.88)</name>
    <dbReference type="NCBI Taxonomy" id="685588"/>
    <lineage>
        <taxon>Eukaryota</taxon>
        <taxon>Fungi</taxon>
        <taxon>Dikarya</taxon>
        <taxon>Basidiomycota</taxon>
        <taxon>Agaricomycotina</taxon>
        <taxon>Agaricomycetes</taxon>
        <taxon>Agaricomycetidae</taxon>
        <taxon>Agaricales</taxon>
        <taxon>Agaricineae</taxon>
        <taxon>Strophariaceae</taxon>
        <taxon>Galerina</taxon>
    </lineage>
</organism>
<gene>
    <name evidence="2" type="ORF">GALMADRAFT_907849</name>
</gene>
<dbReference type="Proteomes" id="UP000027222">
    <property type="component" value="Unassembled WGS sequence"/>
</dbReference>
<accession>A0A067SIB3</accession>
<keyword evidence="3" id="KW-1185">Reference proteome</keyword>
<keyword evidence="1" id="KW-1133">Transmembrane helix</keyword>
<evidence type="ECO:0000256" key="1">
    <source>
        <dbReference type="SAM" id="Phobius"/>
    </source>
</evidence>
<keyword evidence="1" id="KW-0812">Transmembrane</keyword>
<evidence type="ECO:0000313" key="2">
    <source>
        <dbReference type="EMBL" id="KDR69762.1"/>
    </source>
</evidence>
<name>A0A067SIB3_GALM3</name>
<keyword evidence="1" id="KW-0472">Membrane</keyword>
<proteinExistence type="predicted"/>
<feature type="transmembrane region" description="Helical" evidence="1">
    <location>
        <begin position="41"/>
        <end position="60"/>
    </location>
</feature>
<dbReference type="AlphaFoldDB" id="A0A067SIB3"/>
<sequence>MPVNVESREVATGWRIHRLSYACLRCLSSFFFWCSYLWHRFLALFLSPFFFSLLIFFSVVDPD</sequence>
<evidence type="ECO:0000313" key="3">
    <source>
        <dbReference type="Proteomes" id="UP000027222"/>
    </source>
</evidence>